<gene>
    <name evidence="2" type="ORF">BS411_04080</name>
</gene>
<keyword evidence="1" id="KW-0732">Signal</keyword>
<feature type="signal peptide" evidence="1">
    <location>
        <begin position="1"/>
        <end position="21"/>
    </location>
</feature>
<dbReference type="AlphaFoldDB" id="A0A2T7B8U4"/>
<reference evidence="2" key="1">
    <citation type="submission" date="2016-12" db="EMBL/GenBank/DDBJ databases">
        <title>Analysis of the Molecular Diversity Among Cronobacter Species Isolated from Filth Flies Using a Pan Genomic DNA Microarray.</title>
        <authorList>
            <person name="Pava-Ripoll M."/>
            <person name="Tall B."/>
            <person name="Farber J."/>
            <person name="Fanning S."/>
            <person name="Lehner A."/>
            <person name="Stephan R."/>
            <person name="Pagotto F."/>
            <person name="Iverson C."/>
            <person name="Ziobro G."/>
            <person name="Miller A."/>
            <person name="Pearson R."/>
            <person name="Yan Q."/>
            <person name="Kim M."/>
            <person name="Jeong S."/>
            <person name="Park J."/>
            <person name="Jun S."/>
            <person name="Choi H."/>
            <person name="Chung T."/>
            <person name="Yoo Y."/>
            <person name="Park E."/>
            <person name="Hwang S."/>
            <person name="Lee B."/>
            <person name="Sathyamoorthy V."/>
            <person name="Carter L."/>
            <person name="Mammel M."/>
            <person name="Jackson S."/>
            <person name="Kothary M."/>
            <person name="Patel I."/>
            <person name="Grim C."/>
            <person name="Gopinath G."/>
            <person name="Gangiredla J."/>
            <person name="Chase H."/>
        </authorList>
    </citation>
    <scope>NUCLEOTIDE SEQUENCE [LARGE SCALE GENOMIC DNA]</scope>
    <source>
        <strain evidence="2">MOD1-Sh41s</strain>
    </source>
</reference>
<sequence>MEKLTITLVAYMLLALGPAHAANGQAIAKAKPACQANPTQCSQAKASAKKEVQAAKDACAKNPSACDNAKSKAKSAMQK</sequence>
<protein>
    <submittedName>
        <fullName evidence="2">Late histone H1</fullName>
    </submittedName>
</protein>
<evidence type="ECO:0000313" key="2">
    <source>
        <dbReference type="EMBL" id="PUX25424.1"/>
    </source>
</evidence>
<dbReference type="OrthoDB" id="9876981at2"/>
<accession>A0A2T7B8U4</accession>
<dbReference type="RefSeq" id="WP_075197598.1">
    <property type="nucleotide sequence ID" value="NZ_CP187984.1"/>
</dbReference>
<comment type="caution">
    <text evidence="2">The sequence shown here is derived from an EMBL/GenBank/DDBJ whole genome shotgun (WGS) entry which is preliminary data.</text>
</comment>
<name>A0A2T7B8U4_9ENTR</name>
<dbReference type="EMBL" id="MSAG01000005">
    <property type="protein sequence ID" value="PUX25424.1"/>
    <property type="molecule type" value="Genomic_DNA"/>
</dbReference>
<proteinExistence type="predicted"/>
<feature type="chain" id="PRO_5015445174" evidence="1">
    <location>
        <begin position="22"/>
        <end position="79"/>
    </location>
</feature>
<organism evidence="2">
    <name type="scientific">Cronobacter turicensis</name>
    <dbReference type="NCBI Taxonomy" id="413502"/>
    <lineage>
        <taxon>Bacteria</taxon>
        <taxon>Pseudomonadati</taxon>
        <taxon>Pseudomonadota</taxon>
        <taxon>Gammaproteobacteria</taxon>
        <taxon>Enterobacterales</taxon>
        <taxon>Enterobacteriaceae</taxon>
        <taxon>Cronobacter</taxon>
    </lineage>
</organism>
<evidence type="ECO:0000256" key="1">
    <source>
        <dbReference type="SAM" id="SignalP"/>
    </source>
</evidence>